<dbReference type="Gene3D" id="3.90.1720.10">
    <property type="entry name" value="endopeptidase domain like (from Nostoc punctiforme)"/>
    <property type="match status" value="1"/>
</dbReference>
<dbReference type="eggNOG" id="COG0791">
    <property type="taxonomic scope" value="Bacteria"/>
</dbReference>
<dbReference type="InParanoid" id="B4D913"/>
<evidence type="ECO:0008006" key="3">
    <source>
        <dbReference type="Google" id="ProtNLM"/>
    </source>
</evidence>
<dbReference type="RefSeq" id="WP_006982724.1">
    <property type="nucleotide sequence ID" value="NZ_ABVL01000024.1"/>
</dbReference>
<proteinExistence type="predicted"/>
<dbReference type="PROSITE" id="PS51257">
    <property type="entry name" value="PROKAR_LIPOPROTEIN"/>
    <property type="match status" value="1"/>
</dbReference>
<evidence type="ECO:0000313" key="1">
    <source>
        <dbReference type="EMBL" id="EDY17058.1"/>
    </source>
</evidence>
<dbReference type="SUPFAM" id="SSF54001">
    <property type="entry name" value="Cysteine proteinases"/>
    <property type="match status" value="1"/>
</dbReference>
<name>B4D913_9BACT</name>
<dbReference type="EMBL" id="ABVL01000024">
    <property type="protein sequence ID" value="EDY17058.1"/>
    <property type="molecule type" value="Genomic_DNA"/>
</dbReference>
<organism evidence="1 2">
    <name type="scientific">Chthoniobacter flavus Ellin428</name>
    <dbReference type="NCBI Taxonomy" id="497964"/>
    <lineage>
        <taxon>Bacteria</taxon>
        <taxon>Pseudomonadati</taxon>
        <taxon>Verrucomicrobiota</taxon>
        <taxon>Spartobacteria</taxon>
        <taxon>Chthoniobacterales</taxon>
        <taxon>Chthoniobacteraceae</taxon>
        <taxon>Chthoniobacter</taxon>
    </lineage>
</organism>
<keyword evidence="2" id="KW-1185">Reference proteome</keyword>
<dbReference type="InterPro" id="IPR038765">
    <property type="entry name" value="Papain-like_cys_pep_sf"/>
</dbReference>
<protein>
    <recommendedName>
        <fullName evidence="3">NlpC/P60 domain-containing protein</fullName>
    </recommendedName>
</protein>
<evidence type="ECO:0000313" key="2">
    <source>
        <dbReference type="Proteomes" id="UP000005824"/>
    </source>
</evidence>
<dbReference type="AlphaFoldDB" id="B4D913"/>
<gene>
    <name evidence="1" type="ORF">CfE428DRAFT_5403</name>
</gene>
<sequence>MTALRLSSFLVLALLLAGLTGCESPHYTYHYVPGRTAIIRGGYAFAPPGAPERVERAIEAGNRIVGLPYRWGGGHGCSVDTGYDCSGSASFVLREAGLLDGCMVSKDFRGYGKSGEGDWIDVYAKNGHVFLAVAGVRFDTGWTDGNQGPQWTTVDRPANGCVVRHPGGGCKGFANIQHRTPNIEHSMGQARGGTLAFRSGFIGRWMLLRPMFGLSPP</sequence>
<accession>B4D913</accession>
<comment type="caution">
    <text evidence="1">The sequence shown here is derived from an EMBL/GenBank/DDBJ whole genome shotgun (WGS) entry which is preliminary data.</text>
</comment>
<dbReference type="Proteomes" id="UP000005824">
    <property type="component" value="Unassembled WGS sequence"/>
</dbReference>
<reference evidence="1 2" key="1">
    <citation type="journal article" date="2011" name="J. Bacteriol.">
        <title>Genome sequence of Chthoniobacter flavus Ellin428, an aerobic heterotrophic soil bacterium.</title>
        <authorList>
            <person name="Kant R."/>
            <person name="van Passel M.W."/>
            <person name="Palva A."/>
            <person name="Lucas S."/>
            <person name="Lapidus A."/>
            <person name="Glavina Del Rio T."/>
            <person name="Dalin E."/>
            <person name="Tice H."/>
            <person name="Bruce D."/>
            <person name="Goodwin L."/>
            <person name="Pitluck S."/>
            <person name="Larimer F.W."/>
            <person name="Land M.L."/>
            <person name="Hauser L."/>
            <person name="Sangwan P."/>
            <person name="de Vos W.M."/>
            <person name="Janssen P.H."/>
            <person name="Smidt H."/>
        </authorList>
    </citation>
    <scope>NUCLEOTIDE SEQUENCE [LARGE SCALE GENOMIC DNA]</scope>
    <source>
        <strain evidence="1 2">Ellin428</strain>
    </source>
</reference>